<evidence type="ECO:0000313" key="10">
    <source>
        <dbReference type="EMBL" id="ELZ22677.1"/>
    </source>
</evidence>
<evidence type="ECO:0000256" key="4">
    <source>
        <dbReference type="ARBA" id="ARBA00022989"/>
    </source>
</evidence>
<feature type="transmembrane region" description="Helical" evidence="8">
    <location>
        <begin position="912"/>
        <end position="939"/>
    </location>
</feature>
<evidence type="ECO:0000256" key="5">
    <source>
        <dbReference type="ARBA" id="ARBA00023136"/>
    </source>
</evidence>
<reference evidence="10 11" key="1">
    <citation type="journal article" date="2014" name="PLoS Genet.">
        <title>Phylogenetically driven sequencing of extremely halophilic archaea reveals strategies for static and dynamic osmo-response.</title>
        <authorList>
            <person name="Becker E.A."/>
            <person name="Seitzer P.M."/>
            <person name="Tritt A."/>
            <person name="Larsen D."/>
            <person name="Krusor M."/>
            <person name="Yao A.I."/>
            <person name="Wu D."/>
            <person name="Madern D."/>
            <person name="Eisen J.A."/>
            <person name="Darling A.E."/>
            <person name="Facciotti M.T."/>
        </authorList>
    </citation>
    <scope>NUCLEOTIDE SEQUENCE [LARGE SCALE GENOMIC DNA]</scope>
    <source>
        <strain evidence="10 11">2-9-1</strain>
    </source>
</reference>
<feature type="transmembrane region" description="Helical" evidence="8">
    <location>
        <begin position="945"/>
        <end position="971"/>
    </location>
</feature>
<dbReference type="STRING" id="797114.C475_16286"/>
<feature type="domain" description="SSD" evidence="9">
    <location>
        <begin position="810"/>
        <end position="970"/>
    </location>
</feature>
<dbReference type="InterPro" id="IPR050545">
    <property type="entry name" value="Mycobact_MmpL"/>
</dbReference>
<dbReference type="RefSeq" id="WP_006884924.1">
    <property type="nucleotide sequence ID" value="NZ_AOIU01000035.1"/>
</dbReference>
<dbReference type="InterPro" id="IPR004869">
    <property type="entry name" value="MMPL_dom"/>
</dbReference>
<dbReference type="EMBL" id="AOIU01000035">
    <property type="protein sequence ID" value="ELZ22677.1"/>
    <property type="molecule type" value="Genomic_DNA"/>
</dbReference>
<keyword evidence="11" id="KW-1185">Reference proteome</keyword>
<feature type="region of interest" description="Disordered" evidence="7">
    <location>
        <begin position="981"/>
        <end position="1012"/>
    </location>
</feature>
<keyword evidence="3 8" id="KW-0812">Transmembrane</keyword>
<dbReference type="Pfam" id="PF03176">
    <property type="entry name" value="MMPL"/>
    <property type="match status" value="2"/>
</dbReference>
<protein>
    <recommendedName>
        <fullName evidence="9">SSD domain-containing protein</fullName>
    </recommendedName>
</protein>
<dbReference type="PROSITE" id="PS50156">
    <property type="entry name" value="SSD"/>
    <property type="match status" value="2"/>
</dbReference>
<dbReference type="SUPFAM" id="SSF82866">
    <property type="entry name" value="Multidrug efflux transporter AcrB transmembrane domain"/>
    <property type="match status" value="2"/>
</dbReference>
<sequence>MRGIERIVDGLLDHSRAVIVVMLVLTLALGSGASMVEQSSSLDQFQTDSPEAEALEYVDANFSTGSENTTSAQIIQRDDNVLDRESLVGLIEYQQALRENETVNETLTSERPTASVANVVATAAIQQEEGRDVQAVATELQRLNRTVAEERRALEARNRTLSATAASLERQLTVLRENPNASASAAFAEVRANTSVDLNESDAATFRTAAQRLRNAGSQSAAEEAYRLGTRGVLAEEYRALGERTEQLRSQADRLRALSDDLAAERADLENASDASLAQQRAQLESMNDSEIETAVTAVLGAGGNGGGSGGIFAFMPTSYEPGSTTAEATMIIATQSSDGGSASTGTASDAVTDAQLSMQALSEDAAGGSYLVFGVGIIGDEITASMTDSLLIVGPLALLFVLVALAVAYRDLLDIVLGLVGIGAVLLWTFGFMGWADISFNQIFIAVPVLLIGLSIDYAIHIFMRHREERTNGSDSDAIAPRGSMRTALTGVGIALVYVTATTVIGFLSNLTSPVPPIRDFGVVSSVGIVAALAVFGVLIPAIKVEVDELLEARGVDRTKRAFGTGGGAFSSVLSAGATGARKAPYLVILVAVLISAGGAYGATQVDTSFSQEDFLAEDPPGWMDELPEPFAPGDYSAKQNLEYVNDNFVREDSQAQVLVKGSIDSPETLAALSDAESRAAEKEVTLTLSNGEAEITSPLTVMQSVAASNETFNATFAAADTDGDGVPDRDVGALYDALYDSAPQEAESVLYRSAGEYEAARLVVAIDGGAGGDAITSQMRDVADNLDGADREATATGTAILNKIVQDELLNTVVQSLIITLVATFVFLMITYRITEGSATLGIVTLLPVAFSVMWILGTMYLLDIPFNVLTGMITSLTVGLGVAYSIHLSERYNQELDRTGEAWTAMDRAVTGTGGALLGSAATTVGGFGTLVFAILPPLQQFGTITGLTIVYAFLASVLVLPSLLVVWTRFVGPDDVGLSSEDPPSDSAPPAAAATVEATEGAEPTEAPRITRQIDRTVAGPGEVVTATVRVHDVDGRVVVREEVAGDVTVTDRSPEPVDVTVSGGSVYVAWDGGDPTVTYEVTVPADAGDGDRVWFEGEVLFAGDARPIDGDESVAVVTDVFERITAEGSVSRSDLRTAYDRFEAGALSRSQLERVNRAWLRDGDGRVERPADD</sequence>
<evidence type="ECO:0000259" key="9">
    <source>
        <dbReference type="PROSITE" id="PS50156"/>
    </source>
</evidence>
<dbReference type="GO" id="GO:0005886">
    <property type="term" value="C:plasma membrane"/>
    <property type="evidence" value="ECO:0007669"/>
    <property type="project" value="UniProtKB-SubCell"/>
</dbReference>
<feature type="transmembrane region" description="Helical" evidence="8">
    <location>
        <begin position="417"/>
        <end position="437"/>
    </location>
</feature>
<proteinExistence type="predicted"/>
<evidence type="ECO:0000256" key="3">
    <source>
        <dbReference type="ARBA" id="ARBA00022692"/>
    </source>
</evidence>
<evidence type="ECO:0000256" key="8">
    <source>
        <dbReference type="SAM" id="Phobius"/>
    </source>
</evidence>
<name>M0CJY2_9EURY</name>
<feature type="compositionally biased region" description="Low complexity" evidence="7">
    <location>
        <begin position="992"/>
        <end position="1012"/>
    </location>
</feature>
<dbReference type="PATRIC" id="fig|797114.5.peg.3308"/>
<comment type="subcellular location">
    <subcellularLocation>
        <location evidence="1">Cell membrane</location>
        <topology evidence="1">Multi-pass membrane protein</topology>
    </subcellularLocation>
</comment>
<feature type="transmembrane region" description="Helical" evidence="8">
    <location>
        <begin position="585"/>
        <end position="604"/>
    </location>
</feature>
<dbReference type="PANTHER" id="PTHR33406">
    <property type="entry name" value="MEMBRANE PROTEIN MJ1562-RELATED"/>
    <property type="match status" value="1"/>
</dbReference>
<evidence type="ECO:0000256" key="6">
    <source>
        <dbReference type="SAM" id="Coils"/>
    </source>
</evidence>
<feature type="transmembrane region" description="Helical" evidence="8">
    <location>
        <begin position="815"/>
        <end position="834"/>
    </location>
</feature>
<feature type="domain" description="SSD" evidence="9">
    <location>
        <begin position="417"/>
        <end position="547"/>
    </location>
</feature>
<dbReference type="OrthoDB" id="42357at2157"/>
<gene>
    <name evidence="10" type="ORF">C475_16286</name>
</gene>
<feature type="transmembrane region" description="Helical" evidence="8">
    <location>
        <begin position="522"/>
        <end position="544"/>
    </location>
</feature>
<evidence type="ECO:0000256" key="2">
    <source>
        <dbReference type="ARBA" id="ARBA00022475"/>
    </source>
</evidence>
<feature type="transmembrane region" description="Helical" evidence="8">
    <location>
        <begin position="443"/>
        <end position="465"/>
    </location>
</feature>
<accession>M0CJY2</accession>
<keyword evidence="2" id="KW-1003">Cell membrane</keyword>
<feature type="transmembrane region" description="Helical" evidence="8">
    <location>
        <begin position="871"/>
        <end position="891"/>
    </location>
</feature>
<dbReference type="Gene3D" id="1.20.1640.10">
    <property type="entry name" value="Multidrug efflux transporter AcrB transmembrane domain"/>
    <property type="match status" value="2"/>
</dbReference>
<dbReference type="eggNOG" id="arCOG02174">
    <property type="taxonomic scope" value="Archaea"/>
</dbReference>
<keyword evidence="6" id="KW-0175">Coiled coil</keyword>
<keyword evidence="5 8" id="KW-0472">Membrane</keyword>
<feature type="transmembrane region" description="Helical" evidence="8">
    <location>
        <begin position="841"/>
        <end position="865"/>
    </location>
</feature>
<dbReference type="PANTHER" id="PTHR33406:SF13">
    <property type="entry name" value="MEMBRANE PROTEIN YDFJ"/>
    <property type="match status" value="1"/>
</dbReference>
<evidence type="ECO:0000313" key="11">
    <source>
        <dbReference type="Proteomes" id="UP000011626"/>
    </source>
</evidence>
<feature type="coiled-coil region" evidence="6">
    <location>
        <begin position="238"/>
        <end position="275"/>
    </location>
</feature>
<evidence type="ECO:0000256" key="1">
    <source>
        <dbReference type="ARBA" id="ARBA00004651"/>
    </source>
</evidence>
<dbReference type="Proteomes" id="UP000011626">
    <property type="component" value="Unassembled WGS sequence"/>
</dbReference>
<dbReference type="AlphaFoldDB" id="M0CJY2"/>
<comment type="caution">
    <text evidence="10">The sequence shown here is derived from an EMBL/GenBank/DDBJ whole genome shotgun (WGS) entry which is preliminary data.</text>
</comment>
<organism evidence="10 11">
    <name type="scientific">Halosimplex carlsbadense 2-9-1</name>
    <dbReference type="NCBI Taxonomy" id="797114"/>
    <lineage>
        <taxon>Archaea</taxon>
        <taxon>Methanobacteriati</taxon>
        <taxon>Methanobacteriota</taxon>
        <taxon>Stenosarchaea group</taxon>
        <taxon>Halobacteria</taxon>
        <taxon>Halobacteriales</taxon>
        <taxon>Haloarculaceae</taxon>
        <taxon>Halosimplex</taxon>
    </lineage>
</organism>
<keyword evidence="4 8" id="KW-1133">Transmembrane helix</keyword>
<evidence type="ECO:0000256" key="7">
    <source>
        <dbReference type="SAM" id="MobiDB-lite"/>
    </source>
</evidence>
<dbReference type="InterPro" id="IPR000731">
    <property type="entry name" value="SSD"/>
</dbReference>
<feature type="transmembrane region" description="Helical" evidence="8">
    <location>
        <begin position="391"/>
        <end position="410"/>
    </location>
</feature>
<feature type="coiled-coil region" evidence="6">
    <location>
        <begin position="133"/>
        <end position="178"/>
    </location>
</feature>
<feature type="transmembrane region" description="Helical" evidence="8">
    <location>
        <begin position="486"/>
        <end position="510"/>
    </location>
</feature>